<dbReference type="InterPro" id="IPR010221">
    <property type="entry name" value="VCBS_dom"/>
</dbReference>
<feature type="domain" description="Bacterial Ig-like" evidence="3">
    <location>
        <begin position="256"/>
        <end position="333"/>
    </location>
</feature>
<dbReference type="RefSeq" id="WP_151001903.1">
    <property type="nucleotide sequence ID" value="NZ_VZZK01000022.1"/>
</dbReference>
<name>A0A6L3SV01_9HYPH</name>
<evidence type="ECO:0000256" key="1">
    <source>
        <dbReference type="SAM" id="MobiDB-lite"/>
    </source>
</evidence>
<feature type="region of interest" description="Disordered" evidence="1">
    <location>
        <begin position="2975"/>
        <end position="3064"/>
    </location>
</feature>
<organism evidence="4 5">
    <name type="scientific">Methylobacterium soli</name>
    <dbReference type="NCBI Taxonomy" id="553447"/>
    <lineage>
        <taxon>Bacteria</taxon>
        <taxon>Pseudomonadati</taxon>
        <taxon>Pseudomonadota</taxon>
        <taxon>Alphaproteobacteria</taxon>
        <taxon>Hyphomicrobiales</taxon>
        <taxon>Methylobacteriaceae</taxon>
        <taxon>Methylobacterium</taxon>
    </lineage>
</organism>
<sequence>MATNQTFDGFVGTAGNPLTIGGYVYALRSANGTNTGRLSVQSELGDAVLELESSSGYLSIAQASGTAFTLNGLTVDRDISVLGSTYFVGFRNGVPVATSEVANLLNIGDQRITFTGSQWSNLTEVRVYARGVLDVNLGTGFAIDDVTTTDSTAPLAPTLSAGVTATADNTPTLTGTAEAGTTVTILNGTAVLGSTTAAANGTFSFTPTTSLNDGTYNFTARATDASGNTGLASAAVALQIDATAPIAPSFTGGGGATRDNTPTLTGTAEAGATVTILNGTTVLGTATAAANGTFSFTPTTSLNDGTYALTATARDALGNVSPASTALPVRIDTAAPGAPTVVAPSLTNNSTSTLTGTAEAGATVTVYNGTTVIGTAQAGQNGNYSLTPAVALTAGSYNLTATATDLAGNVSARSAGTSLVLDLTAPAAPTLSAGVAATADNTPTLTGTAEAGATVTILNGTTVLGTATAAANGTFSFTPTIALADGRYTLTARATDPAGNQGVASAAIPLQIDTTAPAQPVLTTGGGLTGDSTPTIAGTAEAGATVTILNGSAVLGTAIADANGAFTFTPTTPLAQGSYGLTATARDALGNTSAASAPLAVTLDLTAPGMPALNAFAAPTNNTTPTITGTAEAGATVTILSGGSAIGTTTADASGNFSFTPTNALPAGTASLTATAQDTAGNISMASAPVSLTIDTTAPGVPVLTPPAPTNDTTPTITGTAEAGATVTILSGSAILGTAVADAGGNFSFTPAADLPAGTATLTAIARDPAGNSSGPSAGVTLAIDTAAPGAPVLALLAPTNDTTPTITGTAEAGATVTILSGGSSIGTAIADANGSFAFTPTNALPTGTATLTATATDPAGNSSAPSAAVSLVIDTAAPDAPVLTSFARPTGDATPTITGTAEAGATVTILNGSAILGTAVADANGAFSLTPAVPLTDGTITLTARAVDPAGNSSGLSAATPLTVDTAAPGVPVITPFERTTTDNTPTITGTAEAGATVTILNGSAILGTAVADADGAFSLTPLVPLPNGTFNLTATAGDAAGNVSLASAPVALSVDTVVPNAPLVNYIAPTSDLTPVVTGTANLGDTITIRSGDLVVGTGQAGEGGAFSITLSELSQGTNTLTVTATRPNNEVSPAAPLTILVDSFAPAAPTIAGLPGPTNDTTPTLTGTAEPGSLVTFTIGGSGGNGATEIGSVVAGTDGRYAFTPAAALNEGTATINAVAQDVAGNRSPAATLSLTIDTTAPAAPTIAALPATTNDATPTITGTAAAGSTVTILNGTTIIGTAVADADGNYTVTPSVDLADAAASLTATARDAAGNVSTASAAVSVTIDTAPPAAPTLLALPSATNDGSLVIRGTAEGGSVVAISNGGVLLGTTTAAQNGAFSFTPPTPLPDGTATLTATAQDAAGNRSPVSLTATVTVDATAPAAPVFTTPSAVTSNAILTLTGTAEPNATVTLFDDGNSLGSVQADATGDWSFTPAAALAEGANIITATATDGFNNVSPLGTGPTLTVDTVAPPAPALTIDAGPTNNSSPVITGTAEPNSTVTITNGESVLGTVTAGANGAFSLTPATPLGDGTYTLVATATDAAGNTGTASEAVVVTIDTAAPADLVVTSTGGPTSDTTPAITGQGEIGATVTLLDGTRAVGTATVDDDGSFTVRPTNPLADGAHALSVQLTDAAGNVGAPSTPVGVTIDTGIPAAPIFTTLTGATGDATPTLTGTAEPNATVTLFDDGTRLGSTQADATGNWSFTAETALANGPNVITASVTDAAGNTSPVAAGPTLTVDTAAPSAPILTIDAGPTNDRAPVITGTAEPNSTVTISNGETVLGTVRADGSGAFSFTPGTALSDGTYTLSATATDPVGNVGTASEVVIVTIDTAAPASPVVISQGGTTGDTTPEITGRGEAGATVTLRDGTAPVGTAIVGDDGTFTVSPTDPLADGPHALTVQLTDAAGNVGAPSNPVTVTVDTTVDVPPIVAFRVATTADGILNAAEAQATAFTISGLDAGTTGTATFTDGFETSVSVAIGPNGTYAADLSGLNGPVTASLQITDPAGNTDTVAGPALVLDTVAPAGTAEADATVAAVASFTYAVSFPEAVTGVSIDDFVLTGTNGASGTVTAVTGSGDNYIVTVAGISGTGTLTLGLAEGSDIADLAGNLASLAPAERAVIGVPPVQPVITGYTTDTGVASDGITGDTTPTLTGIGAAGSTVTVRYTDGDEPAEATTKVDQDGTWSLTLPVLPDGAYSFTASLTAANGTAIGTSAPLSLAIDSSVDADVPTTLVVDGTPDGLINAAEAAAVSYTVAGLDAGTDGTITFSDGIRSVDVAVSENGTFTVDLSGFNRAVSANLALSDAAGNAASISGNTVTLATGLPGAPVITGLADDTGIPGDGLTADTTPTLTGAADPGSTIRLDVTTAEGPISVETRADGTGAWTATLPSLPDGAYAVTALAIDAAGNTSVASAPLPISIDATAPAGTASADTAGGLAAESFTYTVSFPESVGAVGQDDFVLTGTNGASGTITGVTGSGGSYLVTVANVTGAGTLTLGLAADSDIADRAGNLASLTPADRNVAIGTGATVPTTITGFTEDSGTPGDGVTNDDTPTLTGTGNAGGTVTVTYGTGAQTQTLTGPVDALGNWSLTLPTLADGRYSVTAASVGPAGAPGGTSAPLDLTIDTVADTLPAVELALDGSADGILTPAEAATARFTLSGLDEGSTAAVTFTDGAGNRVAATAAADGTYDVDLSGLTGTVTSTIVVTDPAGNSAVGAGNAIVIGAGTTPPQAPAPTIGGLQEDTGTPGDGITSNPTPILTGTAAPGSTVTVSYTDAAGAQTATGTVGADGSWQVALPTLPDGTYNFVATAEVPGATPSPASQPLQVVIDTAAPATPVFVGVVGDDGNGIVNDATPTLTGTGEPGSTVTIGYETPQGPGSVTGTTGSDGRWTIDVPALPDGSYSFTLGTTDAAGNVGTPAAPITLTINTGGGTGGGGTGGGGTGGGGTGGTGGDGGAGGGTGGGTGGDGSAGGGAGGSDGGGTGGNGSAGGGSGGSDGGTGGSGGTVGDGGSGGTAPVLVGDVNRAVAHAPAVSGNLLANDTGAALKVAAVQFSGGLQVAVPIEGTIKVVANHGTLTVSADGSYSYEATGSNNLDNNLSANEHFTYTVADSAGATAQSTLDVRLDGQAPQASARFDFAFTDARVALSGEALLLVGPDGVTRDISGIDTLRFTDGEIQNNDGHHVVDDVFYYANNLDVWRAHVDADTHYETFGWKEGRDPNAYFHTKAYLAENPD</sequence>
<evidence type="ECO:0000313" key="5">
    <source>
        <dbReference type="Proteomes" id="UP000474159"/>
    </source>
</evidence>
<feature type="domain" description="Bacterial Ig" evidence="2">
    <location>
        <begin position="1074"/>
        <end position="1141"/>
    </location>
</feature>
<accession>A0A6L3SV01</accession>
<feature type="domain" description="Bacterial Ig-like" evidence="3">
    <location>
        <begin position="527"/>
        <end position="604"/>
    </location>
</feature>
<feature type="domain" description="Bacterial Ig-like" evidence="3">
    <location>
        <begin position="1256"/>
        <end position="1333"/>
    </location>
</feature>
<dbReference type="OrthoDB" id="8481600at2"/>
<feature type="domain" description="Bacterial Ig-like" evidence="3">
    <location>
        <begin position="2579"/>
        <end position="2675"/>
    </location>
</feature>
<feature type="domain" description="Bacterial Ig-like" evidence="3">
    <location>
        <begin position="165"/>
        <end position="241"/>
    </location>
</feature>
<feature type="domain" description="Bacterial Ig-like" evidence="3">
    <location>
        <begin position="710"/>
        <end position="786"/>
    </location>
</feature>
<feature type="domain" description="Bacterial Ig-like" evidence="3">
    <location>
        <begin position="345"/>
        <end position="422"/>
    </location>
</feature>
<evidence type="ECO:0000259" key="2">
    <source>
        <dbReference type="Pfam" id="PF17936"/>
    </source>
</evidence>
<evidence type="ECO:0000259" key="3">
    <source>
        <dbReference type="Pfam" id="PF19077"/>
    </source>
</evidence>
<dbReference type="InterPro" id="IPR041498">
    <property type="entry name" value="Big_6"/>
</dbReference>
<gene>
    <name evidence="4" type="ORF">F6X53_19745</name>
</gene>
<dbReference type="Pfam" id="PF17963">
    <property type="entry name" value="Big_9"/>
    <property type="match status" value="1"/>
</dbReference>
<feature type="domain" description="Bacterial Ig-like" evidence="3">
    <location>
        <begin position="800"/>
        <end position="876"/>
    </location>
</feature>
<comment type="caution">
    <text evidence="4">The sequence shown here is derived from an EMBL/GenBank/DDBJ whole genome shotgun (WGS) entry which is preliminary data.</text>
</comment>
<dbReference type="EMBL" id="VZZK01000022">
    <property type="protein sequence ID" value="KAB1077321.1"/>
    <property type="molecule type" value="Genomic_DNA"/>
</dbReference>
<dbReference type="PANTHER" id="PTHR22901">
    <property type="entry name" value="SIALATE O-ACETYLESTERASE"/>
    <property type="match status" value="1"/>
</dbReference>
<feature type="domain" description="Bacterial Ig-like" evidence="3">
    <location>
        <begin position="1347"/>
        <end position="1423"/>
    </location>
</feature>
<dbReference type="InterPro" id="IPR044016">
    <property type="entry name" value="Big_13"/>
</dbReference>
<feature type="domain" description="Bacterial Ig-like" evidence="3">
    <location>
        <begin position="1711"/>
        <end position="1788"/>
    </location>
</feature>
<dbReference type="NCBIfam" id="TIGR01965">
    <property type="entry name" value="VCBS_repeat"/>
    <property type="match status" value="1"/>
</dbReference>
<reference evidence="4 5" key="1">
    <citation type="submission" date="2019-09" db="EMBL/GenBank/DDBJ databases">
        <title>YIM 48816 draft genome.</title>
        <authorList>
            <person name="Jiang L."/>
        </authorList>
    </citation>
    <scope>NUCLEOTIDE SEQUENCE [LARGE SCALE GENOMIC DNA]</scope>
    <source>
        <strain evidence="4 5">YIM 48816</strain>
    </source>
</reference>
<evidence type="ECO:0008006" key="6">
    <source>
        <dbReference type="Google" id="ProtNLM"/>
    </source>
</evidence>
<feature type="domain" description="Bacterial Ig-like" evidence="3">
    <location>
        <begin position="1161"/>
        <end position="1242"/>
    </location>
</feature>
<proteinExistence type="predicted"/>
<dbReference type="NCBIfam" id="NF033510">
    <property type="entry name" value="Ca_tandemer"/>
    <property type="match status" value="25"/>
</dbReference>
<feature type="domain" description="Bacterial Ig-like" evidence="3">
    <location>
        <begin position="620"/>
        <end position="696"/>
    </location>
</feature>
<dbReference type="GO" id="GO:0001681">
    <property type="term" value="F:sialate O-acetylesterase activity"/>
    <property type="evidence" value="ECO:0007669"/>
    <property type="project" value="InterPro"/>
</dbReference>
<feature type="domain" description="Bacterial Ig-like" evidence="3">
    <location>
        <begin position="2182"/>
        <end position="2270"/>
    </location>
</feature>
<dbReference type="InterPro" id="IPR039329">
    <property type="entry name" value="SIAE"/>
</dbReference>
<evidence type="ECO:0000313" key="4">
    <source>
        <dbReference type="EMBL" id="KAB1077321.1"/>
    </source>
</evidence>
<feature type="domain" description="Bacterial Ig-like" evidence="3">
    <location>
        <begin position="1892"/>
        <end position="1970"/>
    </location>
</feature>
<feature type="domain" description="Bacterial Ig-like" evidence="3">
    <location>
        <begin position="1619"/>
        <end position="1697"/>
    </location>
</feature>
<dbReference type="Proteomes" id="UP000474159">
    <property type="component" value="Unassembled WGS sequence"/>
</dbReference>
<feature type="domain" description="Bacterial Ig-like" evidence="3">
    <location>
        <begin position="1438"/>
        <end position="1515"/>
    </location>
</feature>
<dbReference type="InterPro" id="IPR013783">
    <property type="entry name" value="Ig-like_fold"/>
</dbReference>
<feature type="domain" description="Bacterial Ig-like" evidence="3">
    <location>
        <begin position="1803"/>
        <end position="1879"/>
    </location>
</feature>
<feature type="compositionally biased region" description="Gly residues" evidence="1">
    <location>
        <begin position="2977"/>
        <end position="3062"/>
    </location>
</feature>
<dbReference type="Pfam" id="PF19077">
    <property type="entry name" value="Big_13"/>
    <property type="match status" value="23"/>
</dbReference>
<feature type="domain" description="Bacterial Ig-like" evidence="3">
    <location>
        <begin position="437"/>
        <end position="514"/>
    </location>
</feature>
<feature type="domain" description="Bacterial Ig-like" evidence="3">
    <location>
        <begin position="1530"/>
        <end position="1606"/>
    </location>
</feature>
<dbReference type="Pfam" id="PF17936">
    <property type="entry name" value="Big_6"/>
    <property type="match status" value="2"/>
</dbReference>
<feature type="domain" description="Bacterial Ig-like" evidence="3">
    <location>
        <begin position="2380"/>
        <end position="2469"/>
    </location>
</feature>
<feature type="domain" description="Bacterial Ig-like" evidence="3">
    <location>
        <begin position="2894"/>
        <end position="2977"/>
    </location>
</feature>
<feature type="domain" description="Bacterial Ig-like" evidence="3">
    <location>
        <begin position="891"/>
        <end position="967"/>
    </location>
</feature>
<dbReference type="PANTHER" id="PTHR22901:SF0">
    <property type="entry name" value="SIALATE O-ACETYLESTERASE"/>
    <property type="match status" value="1"/>
</dbReference>
<keyword evidence="5" id="KW-1185">Reference proteome</keyword>
<dbReference type="GO" id="GO:0005975">
    <property type="term" value="P:carbohydrate metabolic process"/>
    <property type="evidence" value="ECO:0007669"/>
    <property type="project" value="TreeGrafter"/>
</dbReference>
<dbReference type="Gene3D" id="2.60.40.10">
    <property type="entry name" value="Immunoglobulins"/>
    <property type="match status" value="26"/>
</dbReference>
<feature type="domain" description="Bacterial Ig-like" evidence="3">
    <location>
        <begin position="2788"/>
        <end position="2879"/>
    </location>
</feature>
<protein>
    <recommendedName>
        <fullName evidence="6">Tandem-95 repeat protein</fullName>
    </recommendedName>
</protein>
<feature type="domain" description="Bacterial Ig" evidence="2">
    <location>
        <begin position="977"/>
        <end position="1049"/>
    </location>
</feature>
<feature type="non-terminal residue" evidence="4">
    <location>
        <position position="3282"/>
    </location>
</feature>